<dbReference type="InterPro" id="IPR008930">
    <property type="entry name" value="Terpenoid_cyclase/PrenylTrfase"/>
</dbReference>
<dbReference type="InterPro" id="IPR018333">
    <property type="entry name" value="Squalene_cyclase"/>
</dbReference>
<dbReference type="PANTHER" id="PTHR11764">
    <property type="entry name" value="TERPENE CYCLASE/MUTASE FAMILY MEMBER"/>
    <property type="match status" value="1"/>
</dbReference>
<organism evidence="1 2">
    <name type="scientific">Mikania micrantha</name>
    <name type="common">bitter vine</name>
    <dbReference type="NCBI Taxonomy" id="192012"/>
    <lineage>
        <taxon>Eukaryota</taxon>
        <taxon>Viridiplantae</taxon>
        <taxon>Streptophyta</taxon>
        <taxon>Embryophyta</taxon>
        <taxon>Tracheophyta</taxon>
        <taxon>Spermatophyta</taxon>
        <taxon>Magnoliopsida</taxon>
        <taxon>eudicotyledons</taxon>
        <taxon>Gunneridae</taxon>
        <taxon>Pentapetalae</taxon>
        <taxon>asterids</taxon>
        <taxon>campanulids</taxon>
        <taxon>Asterales</taxon>
        <taxon>Asteraceae</taxon>
        <taxon>Asteroideae</taxon>
        <taxon>Heliantheae alliance</taxon>
        <taxon>Eupatorieae</taxon>
        <taxon>Mikania</taxon>
    </lineage>
</organism>
<sequence length="81" mass="9375">MMYLIALQSWYRHVTRGGWPFSTPDNGWHVSDFTVEALKTVLTLSQMSYDLVGEAIDPQYLYDVVDLLLTLQVKDRSSIDY</sequence>
<dbReference type="GO" id="GO:0016866">
    <property type="term" value="F:intramolecular transferase activity"/>
    <property type="evidence" value="ECO:0007669"/>
    <property type="project" value="InterPro"/>
</dbReference>
<dbReference type="OrthoDB" id="1434208at2759"/>
<protein>
    <submittedName>
        <fullName evidence="1">Uncharacterized protein</fullName>
    </submittedName>
</protein>
<dbReference type="AlphaFoldDB" id="A0A5N6M7J4"/>
<name>A0A5N6M7J4_9ASTR</name>
<dbReference type="Gene3D" id="1.50.10.20">
    <property type="match status" value="1"/>
</dbReference>
<reference evidence="1 2" key="1">
    <citation type="submission" date="2019-05" db="EMBL/GenBank/DDBJ databases">
        <title>Mikania micrantha, genome provides insights into the molecular mechanism of rapid growth.</title>
        <authorList>
            <person name="Liu B."/>
        </authorList>
    </citation>
    <scope>NUCLEOTIDE SEQUENCE [LARGE SCALE GENOMIC DNA]</scope>
    <source>
        <strain evidence="1">NLD-2019</strain>
        <tissue evidence="1">Leaf</tissue>
    </source>
</reference>
<keyword evidence="2" id="KW-1185">Reference proteome</keyword>
<proteinExistence type="predicted"/>
<dbReference type="SUPFAM" id="SSF48239">
    <property type="entry name" value="Terpenoid cyclases/Protein prenyltransferases"/>
    <property type="match status" value="1"/>
</dbReference>
<dbReference type="PANTHER" id="PTHR11764:SF44">
    <property type="entry name" value="LANOSTEROL SYNTHASE"/>
    <property type="match status" value="1"/>
</dbReference>
<evidence type="ECO:0000313" key="1">
    <source>
        <dbReference type="EMBL" id="KAD3336580.1"/>
    </source>
</evidence>
<evidence type="ECO:0000313" key="2">
    <source>
        <dbReference type="Proteomes" id="UP000326396"/>
    </source>
</evidence>
<dbReference type="GO" id="GO:0016104">
    <property type="term" value="P:triterpenoid biosynthetic process"/>
    <property type="evidence" value="ECO:0007669"/>
    <property type="project" value="InterPro"/>
</dbReference>
<dbReference type="Proteomes" id="UP000326396">
    <property type="component" value="Linkage Group LG6"/>
</dbReference>
<dbReference type="GO" id="GO:0005811">
    <property type="term" value="C:lipid droplet"/>
    <property type="evidence" value="ECO:0007669"/>
    <property type="project" value="InterPro"/>
</dbReference>
<dbReference type="EMBL" id="SZYD01000016">
    <property type="protein sequence ID" value="KAD3336580.1"/>
    <property type="molecule type" value="Genomic_DNA"/>
</dbReference>
<accession>A0A5N6M7J4</accession>
<comment type="caution">
    <text evidence="1">The sequence shown here is derived from an EMBL/GenBank/DDBJ whole genome shotgun (WGS) entry which is preliminary data.</text>
</comment>
<gene>
    <name evidence="1" type="ORF">E3N88_32099</name>
</gene>